<keyword evidence="3" id="KW-0328">Glycosyltransferase</keyword>
<evidence type="ECO:0000256" key="7">
    <source>
        <dbReference type="ARBA" id="ARBA00023136"/>
    </source>
</evidence>
<organism evidence="10 11">
    <name type="scientific">Ravibacter arvi</name>
    <dbReference type="NCBI Taxonomy" id="2051041"/>
    <lineage>
        <taxon>Bacteria</taxon>
        <taxon>Pseudomonadati</taxon>
        <taxon>Bacteroidota</taxon>
        <taxon>Cytophagia</taxon>
        <taxon>Cytophagales</taxon>
        <taxon>Spirosomataceae</taxon>
        <taxon>Ravibacter</taxon>
    </lineage>
</organism>
<proteinExistence type="predicted"/>
<keyword evidence="5 8" id="KW-0812">Transmembrane</keyword>
<dbReference type="Pfam" id="PF13231">
    <property type="entry name" value="PMT_2"/>
    <property type="match status" value="1"/>
</dbReference>
<evidence type="ECO:0000256" key="3">
    <source>
        <dbReference type="ARBA" id="ARBA00022676"/>
    </source>
</evidence>
<feature type="transmembrane region" description="Helical" evidence="8">
    <location>
        <begin position="266"/>
        <end position="284"/>
    </location>
</feature>
<evidence type="ECO:0000259" key="9">
    <source>
        <dbReference type="Pfam" id="PF13231"/>
    </source>
</evidence>
<feature type="transmembrane region" description="Helical" evidence="8">
    <location>
        <begin position="97"/>
        <end position="120"/>
    </location>
</feature>
<accession>A0ABP8M9A1</accession>
<feature type="domain" description="Glycosyltransferase RgtA/B/C/D-like" evidence="9">
    <location>
        <begin position="51"/>
        <end position="208"/>
    </location>
</feature>
<feature type="transmembrane region" description="Helical" evidence="8">
    <location>
        <begin position="241"/>
        <end position="261"/>
    </location>
</feature>
<dbReference type="PANTHER" id="PTHR33908:SF11">
    <property type="entry name" value="MEMBRANE PROTEIN"/>
    <property type="match status" value="1"/>
</dbReference>
<dbReference type="PANTHER" id="PTHR33908">
    <property type="entry name" value="MANNOSYLTRANSFERASE YKCB-RELATED"/>
    <property type="match status" value="1"/>
</dbReference>
<feature type="transmembrane region" description="Helical" evidence="8">
    <location>
        <begin position="191"/>
        <end position="210"/>
    </location>
</feature>
<feature type="transmembrane region" description="Helical" evidence="8">
    <location>
        <begin position="148"/>
        <end position="179"/>
    </location>
</feature>
<keyword evidence="11" id="KW-1185">Reference proteome</keyword>
<feature type="transmembrane region" description="Helical" evidence="8">
    <location>
        <begin position="43"/>
        <end position="62"/>
    </location>
</feature>
<evidence type="ECO:0000256" key="6">
    <source>
        <dbReference type="ARBA" id="ARBA00022989"/>
    </source>
</evidence>
<feature type="transmembrane region" description="Helical" evidence="8">
    <location>
        <begin position="127"/>
        <end position="142"/>
    </location>
</feature>
<protein>
    <recommendedName>
        <fullName evidence="9">Glycosyltransferase RgtA/B/C/D-like domain-containing protein</fullName>
    </recommendedName>
</protein>
<evidence type="ECO:0000256" key="8">
    <source>
        <dbReference type="SAM" id="Phobius"/>
    </source>
</evidence>
<gene>
    <name evidence="10" type="ORF">GCM10023091_40670</name>
</gene>
<evidence type="ECO:0000256" key="4">
    <source>
        <dbReference type="ARBA" id="ARBA00022679"/>
    </source>
</evidence>
<reference evidence="11" key="1">
    <citation type="journal article" date="2019" name="Int. J. Syst. Evol. Microbiol.">
        <title>The Global Catalogue of Microorganisms (GCM) 10K type strain sequencing project: providing services to taxonomists for standard genome sequencing and annotation.</title>
        <authorList>
            <consortium name="The Broad Institute Genomics Platform"/>
            <consortium name="The Broad Institute Genome Sequencing Center for Infectious Disease"/>
            <person name="Wu L."/>
            <person name="Ma J."/>
        </authorList>
    </citation>
    <scope>NUCLEOTIDE SEQUENCE [LARGE SCALE GENOMIC DNA]</scope>
    <source>
        <strain evidence="11">JCM 31920</strain>
    </source>
</reference>
<sequence length="513" mass="58605">MPLWRFWVLGAFVLVKFILQYTLTDPVYELQRDEFLHLDLGKHLAWGYLSVPPFTSWVAWLINALGNSVFWVKFFPALFGALTLALVWSAIEALGGDMFALVLGAMGITLSVLLRLNLLFQPNSADVLYWTAFYYVAIRYLADEKAKWLMVGAVVLAFGFLNKYNVVFQLMGIVPAFLVTAKRHLFLRKEVIGAGALGLALVSGNLWWQYANGFPVVHHLSELSERQLVHVKPADFLKSQLFFFAGSLPVIVAGLAGFFAYRPFRLYQPFFWAFFFTIAIFIFFRAKDYYAIGLYPIYIAFGSVAWSAFSRSSFWRILRPIGLLLPILVFAKMYQVVFPNKSPAYIAANPDKYRAFGLLRWEDGKDHTIPQDFADMLGWKELARKVDDAFADLNAPGETLVLCDNYGQAGAINFYSRRGIQAVSFNADYLNWFVTDRPYRHLIRVKNKGSQAEELATTAPFFNEARIADSIANPFAREHGTIIFSFRDARIDISKRIEEEIRDRKSEISPRYL</sequence>
<keyword evidence="2" id="KW-1003">Cell membrane</keyword>
<keyword evidence="6 8" id="KW-1133">Transmembrane helix</keyword>
<comment type="caution">
    <text evidence="10">The sequence shown here is derived from an EMBL/GenBank/DDBJ whole genome shotgun (WGS) entry which is preliminary data.</text>
</comment>
<feature type="transmembrane region" description="Helical" evidence="8">
    <location>
        <begin position="321"/>
        <end position="338"/>
    </location>
</feature>
<keyword evidence="7 8" id="KW-0472">Membrane</keyword>
<evidence type="ECO:0000313" key="11">
    <source>
        <dbReference type="Proteomes" id="UP001501508"/>
    </source>
</evidence>
<name>A0ABP8M9A1_9BACT</name>
<feature type="transmembrane region" description="Helical" evidence="8">
    <location>
        <begin position="290"/>
        <end position="309"/>
    </location>
</feature>
<dbReference type="Proteomes" id="UP001501508">
    <property type="component" value="Unassembled WGS sequence"/>
</dbReference>
<evidence type="ECO:0000256" key="2">
    <source>
        <dbReference type="ARBA" id="ARBA00022475"/>
    </source>
</evidence>
<dbReference type="EMBL" id="BAABEY010000036">
    <property type="protein sequence ID" value="GAA4446802.1"/>
    <property type="molecule type" value="Genomic_DNA"/>
</dbReference>
<dbReference type="InterPro" id="IPR050297">
    <property type="entry name" value="LipidA_mod_glycosyltrf_83"/>
</dbReference>
<evidence type="ECO:0000313" key="10">
    <source>
        <dbReference type="EMBL" id="GAA4446802.1"/>
    </source>
</evidence>
<comment type="subcellular location">
    <subcellularLocation>
        <location evidence="1">Cell membrane</location>
        <topology evidence="1">Multi-pass membrane protein</topology>
    </subcellularLocation>
</comment>
<feature type="transmembrane region" description="Helical" evidence="8">
    <location>
        <begin position="74"/>
        <end position="91"/>
    </location>
</feature>
<evidence type="ECO:0000256" key="5">
    <source>
        <dbReference type="ARBA" id="ARBA00022692"/>
    </source>
</evidence>
<evidence type="ECO:0000256" key="1">
    <source>
        <dbReference type="ARBA" id="ARBA00004651"/>
    </source>
</evidence>
<dbReference type="InterPro" id="IPR038731">
    <property type="entry name" value="RgtA/B/C-like"/>
</dbReference>
<keyword evidence="4" id="KW-0808">Transferase</keyword>